<name>A0A1E7ZEH3_9ALTE</name>
<dbReference type="STRING" id="1656094.BFC18_05565"/>
<keyword evidence="3" id="KW-1185">Reference proteome</keyword>
<evidence type="ECO:0000313" key="3">
    <source>
        <dbReference type="Proteomes" id="UP000175691"/>
    </source>
</evidence>
<dbReference type="OrthoDB" id="5295305at2"/>
<dbReference type="GO" id="GO:1990189">
    <property type="term" value="F:protein N-terminal-serine acetyltransferase activity"/>
    <property type="evidence" value="ECO:0007669"/>
    <property type="project" value="TreeGrafter"/>
</dbReference>
<dbReference type="Pfam" id="PF13302">
    <property type="entry name" value="Acetyltransf_3"/>
    <property type="match status" value="1"/>
</dbReference>
<dbReference type="Proteomes" id="UP000175691">
    <property type="component" value="Unassembled WGS sequence"/>
</dbReference>
<dbReference type="InterPro" id="IPR051908">
    <property type="entry name" value="Ribosomal_N-acetyltransferase"/>
</dbReference>
<dbReference type="InterPro" id="IPR000182">
    <property type="entry name" value="GNAT_dom"/>
</dbReference>
<keyword evidence="2" id="KW-0808">Transferase</keyword>
<dbReference type="FunFam" id="3.40.630.30:FF:000047">
    <property type="entry name" value="Acetyltransferase, GNAT family"/>
    <property type="match status" value="1"/>
</dbReference>
<dbReference type="PANTHER" id="PTHR43441">
    <property type="entry name" value="RIBOSOMAL-PROTEIN-SERINE ACETYLTRANSFERASE"/>
    <property type="match status" value="1"/>
</dbReference>
<dbReference type="SUPFAM" id="SSF55729">
    <property type="entry name" value="Acyl-CoA N-acyltransferases (Nat)"/>
    <property type="match status" value="1"/>
</dbReference>
<dbReference type="PANTHER" id="PTHR43441:SF2">
    <property type="entry name" value="FAMILY ACETYLTRANSFERASE, PUTATIVE (AFU_ORTHOLOGUE AFUA_7G00850)-RELATED"/>
    <property type="match status" value="1"/>
</dbReference>
<proteinExistence type="predicted"/>
<dbReference type="RefSeq" id="WP_070123962.1">
    <property type="nucleotide sequence ID" value="NZ_MDHN01000009.1"/>
</dbReference>
<dbReference type="Gene3D" id="3.40.630.30">
    <property type="match status" value="1"/>
</dbReference>
<organism evidence="2 3">
    <name type="scientific">Alteromonas confluentis</name>
    <dbReference type="NCBI Taxonomy" id="1656094"/>
    <lineage>
        <taxon>Bacteria</taxon>
        <taxon>Pseudomonadati</taxon>
        <taxon>Pseudomonadota</taxon>
        <taxon>Gammaproteobacteria</taxon>
        <taxon>Alteromonadales</taxon>
        <taxon>Alteromonadaceae</taxon>
        <taxon>Alteromonas/Salinimonas group</taxon>
        <taxon>Alteromonas</taxon>
    </lineage>
</organism>
<evidence type="ECO:0000313" key="2">
    <source>
        <dbReference type="EMBL" id="OFC71913.1"/>
    </source>
</evidence>
<protein>
    <submittedName>
        <fullName evidence="2">GNAT family N-acetyltransferase</fullName>
    </submittedName>
</protein>
<comment type="caution">
    <text evidence="2">The sequence shown here is derived from an EMBL/GenBank/DDBJ whole genome shotgun (WGS) entry which is preliminary data.</text>
</comment>
<evidence type="ECO:0000259" key="1">
    <source>
        <dbReference type="PROSITE" id="PS51186"/>
    </source>
</evidence>
<dbReference type="GO" id="GO:0008999">
    <property type="term" value="F:protein-N-terminal-alanine acetyltransferase activity"/>
    <property type="evidence" value="ECO:0007669"/>
    <property type="project" value="TreeGrafter"/>
</dbReference>
<dbReference type="EMBL" id="MDHN01000009">
    <property type="protein sequence ID" value="OFC71913.1"/>
    <property type="molecule type" value="Genomic_DNA"/>
</dbReference>
<sequence length="235" mass="26938">MKLNEFGQPVGEALPEWQPVEPPTISCIEGKYCRLERLDAHRHAESLYQAFQQSEDERNWTYLPYGPFTSLQDYRDFLVGMANKSDPYQFAVIDSATGNAVGTVALMRIDVTNGVIEVGHLVYSPLMQRTAMSTEVMSLLLEYVFFTLGYRRLEWKCDSLNAPSRAAAVRFGFTFEGIFRQMLVTQGRNRDTAWYALLDSEYSRLRVGYQAWLAPDNFDAAGMQMQRLTDFFDVD</sequence>
<reference evidence="2 3" key="1">
    <citation type="submission" date="2016-08" db="EMBL/GenBank/DDBJ databases">
        <authorList>
            <person name="Seilhamer J.J."/>
        </authorList>
    </citation>
    <scope>NUCLEOTIDE SEQUENCE [LARGE SCALE GENOMIC DNA]</scope>
    <source>
        <strain evidence="2 3">KCTC 42603</strain>
    </source>
</reference>
<dbReference type="InterPro" id="IPR016181">
    <property type="entry name" value="Acyl_CoA_acyltransferase"/>
</dbReference>
<gene>
    <name evidence="2" type="ORF">BFC18_05565</name>
</gene>
<dbReference type="AlphaFoldDB" id="A0A1E7ZEH3"/>
<accession>A0A1E7ZEH3</accession>
<feature type="domain" description="N-acetyltransferase" evidence="1">
    <location>
        <begin position="33"/>
        <end position="201"/>
    </location>
</feature>
<dbReference type="PROSITE" id="PS51186">
    <property type="entry name" value="GNAT"/>
    <property type="match status" value="1"/>
</dbReference>